<dbReference type="Proteomes" id="UP000800094">
    <property type="component" value="Unassembled WGS sequence"/>
</dbReference>
<dbReference type="Pfam" id="PF23585">
    <property type="entry name" value="DUF7137"/>
    <property type="match status" value="1"/>
</dbReference>
<evidence type="ECO:0000313" key="3">
    <source>
        <dbReference type="EMBL" id="KAF2244275.1"/>
    </source>
</evidence>
<sequence length="235" mass="25153">SETAQPESTAEPKSTEEANTTEKPTATDEPTATGSEESSKATGKASGTKKATGTKTTGKPKATNFGADVPAGGISMITPAVIAGPQFYKIGDWVEFAWNYTSLSMTPKHIDIMATCTANQATYTIAVNQSVEETGRVYWNTNETSNLLTETYTLLIYDAESSVSATAKPGYLAVYNQFTFGMYSPQPYVPWKDFKCANCNAALGAFDSLTLRALLLTSATTLASLLYFTASFGLW</sequence>
<dbReference type="AlphaFoldDB" id="A0A6A6I1E3"/>
<feature type="compositionally biased region" description="Polar residues" evidence="1">
    <location>
        <begin position="1"/>
        <end position="36"/>
    </location>
</feature>
<evidence type="ECO:0000256" key="1">
    <source>
        <dbReference type="SAM" id="MobiDB-lite"/>
    </source>
</evidence>
<dbReference type="OrthoDB" id="2435509at2759"/>
<feature type="non-terminal residue" evidence="3">
    <location>
        <position position="1"/>
    </location>
</feature>
<protein>
    <recommendedName>
        <fullName evidence="2">DUF7137 domain-containing protein</fullName>
    </recommendedName>
</protein>
<feature type="compositionally biased region" description="Low complexity" evidence="1">
    <location>
        <begin position="40"/>
        <end position="63"/>
    </location>
</feature>
<organism evidence="3 4">
    <name type="scientific">Trematosphaeria pertusa</name>
    <dbReference type="NCBI Taxonomy" id="390896"/>
    <lineage>
        <taxon>Eukaryota</taxon>
        <taxon>Fungi</taxon>
        <taxon>Dikarya</taxon>
        <taxon>Ascomycota</taxon>
        <taxon>Pezizomycotina</taxon>
        <taxon>Dothideomycetes</taxon>
        <taxon>Pleosporomycetidae</taxon>
        <taxon>Pleosporales</taxon>
        <taxon>Massarineae</taxon>
        <taxon>Trematosphaeriaceae</taxon>
        <taxon>Trematosphaeria</taxon>
    </lineage>
</organism>
<dbReference type="PANTHER" id="PTHR42028:SF1">
    <property type="entry name" value="YALI0E30657P"/>
    <property type="match status" value="1"/>
</dbReference>
<dbReference type="PANTHER" id="PTHR42028">
    <property type="entry name" value="CHROMOSOME 1, WHOLE GENOME SHOTGUN SEQUENCE"/>
    <property type="match status" value="1"/>
</dbReference>
<dbReference type="InterPro" id="IPR055561">
    <property type="entry name" value="DUF7137"/>
</dbReference>
<feature type="region of interest" description="Disordered" evidence="1">
    <location>
        <begin position="1"/>
        <end position="69"/>
    </location>
</feature>
<dbReference type="RefSeq" id="XP_033679279.1">
    <property type="nucleotide sequence ID" value="XM_033824155.1"/>
</dbReference>
<evidence type="ECO:0000313" key="4">
    <source>
        <dbReference type="Proteomes" id="UP000800094"/>
    </source>
</evidence>
<dbReference type="GeneID" id="54577485"/>
<gene>
    <name evidence="3" type="ORF">BU26DRAFT_435974</name>
</gene>
<evidence type="ECO:0000259" key="2">
    <source>
        <dbReference type="Pfam" id="PF23585"/>
    </source>
</evidence>
<feature type="domain" description="DUF7137" evidence="2">
    <location>
        <begin position="69"/>
        <end position="197"/>
    </location>
</feature>
<keyword evidence="4" id="KW-1185">Reference proteome</keyword>
<name>A0A6A6I1E3_9PLEO</name>
<dbReference type="EMBL" id="ML987203">
    <property type="protein sequence ID" value="KAF2244275.1"/>
    <property type="molecule type" value="Genomic_DNA"/>
</dbReference>
<reference evidence="3" key="1">
    <citation type="journal article" date="2020" name="Stud. Mycol.">
        <title>101 Dothideomycetes genomes: a test case for predicting lifestyles and emergence of pathogens.</title>
        <authorList>
            <person name="Haridas S."/>
            <person name="Albert R."/>
            <person name="Binder M."/>
            <person name="Bloem J."/>
            <person name="Labutti K."/>
            <person name="Salamov A."/>
            <person name="Andreopoulos B."/>
            <person name="Baker S."/>
            <person name="Barry K."/>
            <person name="Bills G."/>
            <person name="Bluhm B."/>
            <person name="Cannon C."/>
            <person name="Castanera R."/>
            <person name="Culley D."/>
            <person name="Daum C."/>
            <person name="Ezra D."/>
            <person name="Gonzalez J."/>
            <person name="Henrissat B."/>
            <person name="Kuo A."/>
            <person name="Liang C."/>
            <person name="Lipzen A."/>
            <person name="Lutzoni F."/>
            <person name="Magnuson J."/>
            <person name="Mondo S."/>
            <person name="Nolan M."/>
            <person name="Ohm R."/>
            <person name="Pangilinan J."/>
            <person name="Park H.-J."/>
            <person name="Ramirez L."/>
            <person name="Alfaro M."/>
            <person name="Sun H."/>
            <person name="Tritt A."/>
            <person name="Yoshinaga Y."/>
            <person name="Zwiers L.-H."/>
            <person name="Turgeon B."/>
            <person name="Goodwin S."/>
            <person name="Spatafora J."/>
            <person name="Crous P."/>
            <person name="Grigoriev I."/>
        </authorList>
    </citation>
    <scope>NUCLEOTIDE SEQUENCE</scope>
    <source>
        <strain evidence="3">CBS 122368</strain>
    </source>
</reference>
<proteinExistence type="predicted"/>
<accession>A0A6A6I1E3</accession>